<dbReference type="CDD" id="cd13585">
    <property type="entry name" value="PBP2_TMBP_like"/>
    <property type="match status" value="1"/>
</dbReference>
<name>A0A1T4SJJ4_9HYPH</name>
<dbReference type="EMBL" id="FUXL01000011">
    <property type="protein sequence ID" value="SKA28335.1"/>
    <property type="molecule type" value="Genomic_DNA"/>
</dbReference>
<keyword evidence="3 5" id="KW-0732">Signal</keyword>
<dbReference type="RefSeq" id="WP_078709345.1">
    <property type="nucleotide sequence ID" value="NZ_FUXL01000011.1"/>
</dbReference>
<reference evidence="6 7" key="1">
    <citation type="submission" date="2017-02" db="EMBL/GenBank/DDBJ databases">
        <authorList>
            <person name="Peterson S.W."/>
        </authorList>
    </citation>
    <scope>NUCLEOTIDE SEQUENCE [LARGE SCALE GENOMIC DNA]</scope>
    <source>
        <strain evidence="6 7">USBA 369</strain>
    </source>
</reference>
<dbReference type="GO" id="GO:0055052">
    <property type="term" value="C:ATP-binding cassette (ABC) transporter complex, substrate-binding subunit-containing"/>
    <property type="evidence" value="ECO:0007669"/>
    <property type="project" value="TreeGrafter"/>
</dbReference>
<evidence type="ECO:0000256" key="1">
    <source>
        <dbReference type="ARBA" id="ARBA00008520"/>
    </source>
</evidence>
<keyword evidence="2" id="KW-0813">Transport</keyword>
<dbReference type="InterPro" id="IPR006059">
    <property type="entry name" value="SBP"/>
</dbReference>
<evidence type="ECO:0000313" key="7">
    <source>
        <dbReference type="Proteomes" id="UP000190135"/>
    </source>
</evidence>
<evidence type="ECO:0000256" key="5">
    <source>
        <dbReference type="SAM" id="SignalP"/>
    </source>
</evidence>
<evidence type="ECO:0000313" key="6">
    <source>
        <dbReference type="EMBL" id="SKA28335.1"/>
    </source>
</evidence>
<accession>A0A1T4SJJ4</accession>
<protein>
    <submittedName>
        <fullName evidence="6">Carbohydrate ABC transporter substrate-binding protein, CUT1 family</fullName>
    </submittedName>
</protein>
<comment type="similarity">
    <text evidence="1">Belongs to the bacterial solute-binding protein 1 family.</text>
</comment>
<dbReference type="GO" id="GO:1901982">
    <property type="term" value="F:maltose binding"/>
    <property type="evidence" value="ECO:0007669"/>
    <property type="project" value="TreeGrafter"/>
</dbReference>
<evidence type="ECO:0000256" key="4">
    <source>
        <dbReference type="ARBA" id="ARBA00022764"/>
    </source>
</evidence>
<feature type="chain" id="PRO_5012549584" evidence="5">
    <location>
        <begin position="26"/>
        <end position="408"/>
    </location>
</feature>
<dbReference type="STRING" id="1365950.SAMN05428963_11171"/>
<dbReference type="GO" id="GO:0042956">
    <property type="term" value="P:maltodextrin transmembrane transport"/>
    <property type="evidence" value="ECO:0007669"/>
    <property type="project" value="TreeGrafter"/>
</dbReference>
<dbReference type="AlphaFoldDB" id="A0A1T4SJJ4"/>
<proteinExistence type="inferred from homology"/>
<evidence type="ECO:0000256" key="3">
    <source>
        <dbReference type="ARBA" id="ARBA00022729"/>
    </source>
</evidence>
<gene>
    <name evidence="6" type="ORF">SAMN05428963_11171</name>
</gene>
<feature type="signal peptide" evidence="5">
    <location>
        <begin position="1"/>
        <end position="25"/>
    </location>
</feature>
<dbReference type="SUPFAM" id="SSF53850">
    <property type="entry name" value="Periplasmic binding protein-like II"/>
    <property type="match status" value="1"/>
</dbReference>
<keyword evidence="7" id="KW-1185">Reference proteome</keyword>
<keyword evidence="4" id="KW-0574">Periplasm</keyword>
<dbReference type="GO" id="GO:0015768">
    <property type="term" value="P:maltose transport"/>
    <property type="evidence" value="ECO:0007669"/>
    <property type="project" value="TreeGrafter"/>
</dbReference>
<evidence type="ECO:0000256" key="2">
    <source>
        <dbReference type="ARBA" id="ARBA00022448"/>
    </source>
</evidence>
<sequence length="408" mass="44469">MQRILPIASAAVMGLALALPSAARAQDPVTITIWTVDKTGQPTPDLAREFDESEPDINVVYREVPFADLMSEALRAFSIGKAPDIFAVDNPDTAMLAANGALLDLTDMIAKSDAIKVENYFDGPMESATWDGHIYGVPKATNTIALYYNKDMFKEAGIKEPPRTWDELIEDARKLNKPDKGVYGVAFSAKASEEGTFQFLPFVQMAGGSYDHINSEGGVKALTFFKTLLDEGLASPDTVSRTQWASTATFNAGNAAMAISGPWELNRMADEADFDWGVALLPVPEEGAQRSSAMGDYNWVIFKTTKHPEAAFKALEFFANQDKDLFQRFGQLPARRDIDIPPTGNDKKDAALQVFLEQMKYAKPRGPHPEWPKISKAIQTALQAALAGGATPQEALDQAAKTIDGIID</sequence>
<dbReference type="Proteomes" id="UP000190135">
    <property type="component" value="Unassembled WGS sequence"/>
</dbReference>
<dbReference type="Pfam" id="PF01547">
    <property type="entry name" value="SBP_bac_1"/>
    <property type="match status" value="1"/>
</dbReference>
<organism evidence="6 7">
    <name type="scientific">Consotaella salsifontis</name>
    <dbReference type="NCBI Taxonomy" id="1365950"/>
    <lineage>
        <taxon>Bacteria</taxon>
        <taxon>Pseudomonadati</taxon>
        <taxon>Pseudomonadota</taxon>
        <taxon>Alphaproteobacteria</taxon>
        <taxon>Hyphomicrobiales</taxon>
        <taxon>Aurantimonadaceae</taxon>
        <taxon>Consotaella</taxon>
    </lineage>
</organism>
<dbReference type="Gene3D" id="3.40.190.10">
    <property type="entry name" value="Periplasmic binding protein-like II"/>
    <property type="match status" value="2"/>
</dbReference>
<dbReference type="PANTHER" id="PTHR30061">
    <property type="entry name" value="MALTOSE-BINDING PERIPLASMIC PROTEIN"/>
    <property type="match status" value="1"/>
</dbReference>
<dbReference type="PANTHER" id="PTHR30061:SF50">
    <property type="entry name" value="MALTOSE_MALTODEXTRIN-BINDING PERIPLASMIC PROTEIN"/>
    <property type="match status" value="1"/>
</dbReference>
<dbReference type="OrthoDB" id="9805950at2"/>